<dbReference type="GeneID" id="26099356"/>
<dbReference type="InterPro" id="IPR015946">
    <property type="entry name" value="KH_dom-like_a/b"/>
</dbReference>
<reference evidence="10 12" key="2">
    <citation type="submission" date="2017-05" db="EMBL/GenBank/DDBJ databases">
        <title>The draft genome of the hyperthermophilic archaeon 'Pyrodictium delaneyi strain Hulk', an iron and nitrate reducer, reveals the capacity for sulfate reduction.</title>
        <authorList>
            <person name="Demey L.M."/>
            <person name="Miller C."/>
            <person name="Manzella M."/>
            <person name="Reguera G."/>
            <person name="Kashefi K."/>
        </authorList>
    </citation>
    <scope>NUCLEOTIDE SEQUENCE [LARGE SCALE GENOMIC DNA]</scope>
    <source>
        <strain evidence="10 12">Hulk</strain>
    </source>
</reference>
<dbReference type="InterPro" id="IPR004087">
    <property type="entry name" value="KH_dom"/>
</dbReference>
<organism evidence="9 11">
    <name type="scientific">Pyrodictium delaneyi</name>
    <dbReference type="NCBI Taxonomy" id="1273541"/>
    <lineage>
        <taxon>Archaea</taxon>
        <taxon>Thermoproteota</taxon>
        <taxon>Thermoprotei</taxon>
        <taxon>Desulfurococcales</taxon>
        <taxon>Pyrodictiaceae</taxon>
        <taxon>Pyrodictium</taxon>
    </lineage>
</organism>
<dbReference type="SUPFAM" id="SSF54821">
    <property type="entry name" value="Ribosomal protein S3 C-terminal domain"/>
    <property type="match status" value="1"/>
</dbReference>
<dbReference type="GO" id="GO:0003735">
    <property type="term" value="F:structural constituent of ribosome"/>
    <property type="evidence" value="ECO:0007669"/>
    <property type="project" value="UniProtKB-UniRule"/>
</dbReference>
<comment type="subunit">
    <text evidence="6">Part of the 30S ribosomal subunit.</text>
</comment>
<keyword evidence="3 6" id="KW-0694">RNA-binding</keyword>
<keyword evidence="12" id="KW-1185">Reference proteome</keyword>
<dbReference type="GO" id="GO:0022627">
    <property type="term" value="C:cytosolic small ribosomal subunit"/>
    <property type="evidence" value="ECO:0007669"/>
    <property type="project" value="UniProtKB-UniRule"/>
</dbReference>
<dbReference type="PANTHER" id="PTHR11760:SF32">
    <property type="entry name" value="SMALL RIBOSOMAL SUBUNIT PROTEIN US3"/>
    <property type="match status" value="1"/>
</dbReference>
<dbReference type="OrthoDB" id="9126at2157"/>
<evidence type="ECO:0000313" key="12">
    <source>
        <dbReference type="Proteomes" id="UP000196694"/>
    </source>
</evidence>
<dbReference type="InterPro" id="IPR027488">
    <property type="entry name" value="Ribosomal_uS3_arc"/>
</dbReference>
<dbReference type="InterPro" id="IPR009019">
    <property type="entry name" value="KH_sf_prok-type"/>
</dbReference>
<sequence>MVLIKKHFIKKSIAQTKIDEYLAKRFYRAGYAGVQIIQFPLGTKVFIDAERPAMIIGRRGETIRQLAAIFEQQFGLQNPQITVRRVENPDLNARVVASRIAVFLERGAYYRRVANVMARRIMNAGAIGAQIIISGKLRTERARYEKVRIGKVYSTGNQVEYMVDRAVMHITLNPGVFGIEVTIVKPAKPSDYVRIKQPEEAKEFIEEIREELERQRAAEAEKLKEAKPEEAEEQAG</sequence>
<dbReference type="InterPro" id="IPR036419">
    <property type="entry name" value="Ribosomal_S3_C_sf"/>
</dbReference>
<dbReference type="Proteomes" id="UP000058613">
    <property type="component" value="Chromosome"/>
</dbReference>
<dbReference type="STRING" id="1273541.Pyrde_1016"/>
<dbReference type="PROSITE" id="PS50823">
    <property type="entry name" value="KH_TYPE_2"/>
    <property type="match status" value="1"/>
</dbReference>
<evidence type="ECO:0000256" key="7">
    <source>
        <dbReference type="SAM" id="Coils"/>
    </source>
</evidence>
<dbReference type="NCBIfam" id="NF003219">
    <property type="entry name" value="PRK04191.1"/>
    <property type="match status" value="1"/>
</dbReference>
<evidence type="ECO:0000313" key="11">
    <source>
        <dbReference type="Proteomes" id="UP000058613"/>
    </source>
</evidence>
<keyword evidence="4 6" id="KW-0689">Ribosomal protein</keyword>
<dbReference type="InterPro" id="IPR001351">
    <property type="entry name" value="Ribosomal_uS3_C"/>
</dbReference>
<proteinExistence type="inferred from homology"/>
<evidence type="ECO:0000313" key="10">
    <source>
        <dbReference type="EMBL" id="OWJ55347.1"/>
    </source>
</evidence>
<dbReference type="GO" id="GO:0006412">
    <property type="term" value="P:translation"/>
    <property type="evidence" value="ECO:0007669"/>
    <property type="project" value="UniProtKB-UniRule"/>
</dbReference>
<comment type="function">
    <text evidence="6">Binds the lower part of the 30S subunit head.</text>
</comment>
<evidence type="ECO:0000256" key="3">
    <source>
        <dbReference type="ARBA" id="ARBA00022884"/>
    </source>
</evidence>
<dbReference type="PANTHER" id="PTHR11760">
    <property type="entry name" value="30S/40S RIBOSOMAL PROTEIN S3"/>
    <property type="match status" value="1"/>
</dbReference>
<dbReference type="Proteomes" id="UP000196694">
    <property type="component" value="Unassembled WGS sequence"/>
</dbReference>
<keyword evidence="7" id="KW-0175">Coiled coil</keyword>
<dbReference type="AlphaFoldDB" id="A0A0P0N447"/>
<evidence type="ECO:0000256" key="4">
    <source>
        <dbReference type="ARBA" id="ARBA00022980"/>
    </source>
</evidence>
<dbReference type="Pfam" id="PF07650">
    <property type="entry name" value="KH_2"/>
    <property type="match status" value="1"/>
</dbReference>
<dbReference type="FunFam" id="3.30.300.20:FF:000001">
    <property type="entry name" value="30S ribosomal protein S3"/>
    <property type="match status" value="1"/>
</dbReference>
<dbReference type="Gene3D" id="3.30.1140.32">
    <property type="entry name" value="Ribosomal protein S3, C-terminal domain"/>
    <property type="match status" value="1"/>
</dbReference>
<dbReference type="InterPro" id="IPR057258">
    <property type="entry name" value="Ribosomal_uS3"/>
</dbReference>
<dbReference type="KEGG" id="pdl:Pyrde_1016"/>
<dbReference type="Gene3D" id="3.30.300.20">
    <property type="match status" value="1"/>
</dbReference>
<dbReference type="RefSeq" id="WP_055408793.1">
    <property type="nucleotide sequence ID" value="NZ_CP013011.1"/>
</dbReference>
<feature type="coiled-coil region" evidence="7">
    <location>
        <begin position="195"/>
        <end position="229"/>
    </location>
</feature>
<dbReference type="Pfam" id="PF00189">
    <property type="entry name" value="Ribosomal_S3_C"/>
    <property type="match status" value="1"/>
</dbReference>
<evidence type="ECO:0000256" key="2">
    <source>
        <dbReference type="ARBA" id="ARBA00022730"/>
    </source>
</evidence>
<evidence type="ECO:0000256" key="5">
    <source>
        <dbReference type="ARBA" id="ARBA00023274"/>
    </source>
</evidence>
<dbReference type="SUPFAM" id="SSF54814">
    <property type="entry name" value="Prokaryotic type KH domain (KH-domain type II)"/>
    <property type="match status" value="1"/>
</dbReference>
<evidence type="ECO:0000256" key="6">
    <source>
        <dbReference type="HAMAP-Rule" id="MF_01309"/>
    </source>
</evidence>
<keyword evidence="5 6" id="KW-0687">Ribonucleoprotein</keyword>
<reference evidence="9 11" key="1">
    <citation type="submission" date="2015-10" db="EMBL/GenBank/DDBJ databases">
        <title>Complete genome sequence of hyperthermophilic archaeon Pyrodictium delaneyi Su06.</title>
        <authorList>
            <person name="Jung J.-H."/>
            <person name="Lin J."/>
            <person name="Holden J.F."/>
            <person name="Park C.-S."/>
        </authorList>
    </citation>
    <scope>NUCLEOTIDE SEQUENCE [LARGE SCALE GENOMIC DNA]</scope>
    <source>
        <strain evidence="9 11">Su06</strain>
    </source>
</reference>
<gene>
    <name evidence="6" type="primary">rps3</name>
    <name evidence="10" type="ORF">Pdsh_00560</name>
    <name evidence="9" type="ORF">Pyrde_1016</name>
</gene>
<protein>
    <recommendedName>
        <fullName evidence="6">Small ribosomal subunit protein uS3</fullName>
    </recommendedName>
</protein>
<evidence type="ECO:0000259" key="8">
    <source>
        <dbReference type="PROSITE" id="PS50823"/>
    </source>
</evidence>
<dbReference type="GO" id="GO:0019843">
    <property type="term" value="F:rRNA binding"/>
    <property type="evidence" value="ECO:0007669"/>
    <property type="project" value="UniProtKB-UniRule"/>
</dbReference>
<dbReference type="PATRIC" id="fig|1273541.4.peg.1092"/>
<comment type="similarity">
    <text evidence="1 6">Belongs to the universal ribosomal protein uS3 family.</text>
</comment>
<evidence type="ECO:0000256" key="1">
    <source>
        <dbReference type="ARBA" id="ARBA00010761"/>
    </source>
</evidence>
<dbReference type="SMART" id="SM00322">
    <property type="entry name" value="KH"/>
    <property type="match status" value="1"/>
</dbReference>
<dbReference type="CDD" id="cd02411">
    <property type="entry name" value="KH-II_30S_S3_arch"/>
    <property type="match status" value="1"/>
</dbReference>
<dbReference type="EMBL" id="NCQP01000001">
    <property type="protein sequence ID" value="OWJ55347.1"/>
    <property type="molecule type" value="Genomic_DNA"/>
</dbReference>
<dbReference type="NCBIfam" id="TIGR01008">
    <property type="entry name" value="uS3_euk_arch"/>
    <property type="match status" value="1"/>
</dbReference>
<dbReference type="HAMAP" id="MF_01309_A">
    <property type="entry name" value="Ribosomal_uS3_A"/>
    <property type="match status" value="1"/>
</dbReference>
<keyword evidence="2 6" id="KW-0699">rRNA-binding</keyword>
<name>A0A0P0N447_9CREN</name>
<accession>A0A0P0N447</accession>
<evidence type="ECO:0000313" key="9">
    <source>
        <dbReference type="EMBL" id="ALL01064.1"/>
    </source>
</evidence>
<dbReference type="InterPro" id="IPR005703">
    <property type="entry name" value="Ribosomal_uS3_euk/arc"/>
</dbReference>
<feature type="domain" description="KH type-2" evidence="8">
    <location>
        <begin position="18"/>
        <end position="87"/>
    </location>
</feature>
<dbReference type="EMBL" id="CP013011">
    <property type="protein sequence ID" value="ALL01064.1"/>
    <property type="molecule type" value="Genomic_DNA"/>
</dbReference>
<dbReference type="InterPro" id="IPR004044">
    <property type="entry name" value="KH_dom_type_2"/>
</dbReference>